<dbReference type="Pfam" id="PF07715">
    <property type="entry name" value="Plug"/>
    <property type="match status" value="1"/>
</dbReference>
<evidence type="ECO:0000256" key="5">
    <source>
        <dbReference type="ARBA" id="ARBA00023077"/>
    </source>
</evidence>
<comment type="subcellular location">
    <subcellularLocation>
        <location evidence="1 8">Cell outer membrane</location>
        <topology evidence="1 8">Multi-pass membrane protein</topology>
    </subcellularLocation>
</comment>
<dbReference type="InterPro" id="IPR023996">
    <property type="entry name" value="TonB-dep_OMP_SusC/RagA"/>
</dbReference>
<protein>
    <submittedName>
        <fullName evidence="13">TonB-dependent receptor</fullName>
    </submittedName>
</protein>
<gene>
    <name evidence="13" type="ORF">KEM09_20770</name>
</gene>
<sequence length="1053" mass="116738">MKKLMLGLMVLFISVISFGQNGQQITGKVTDTNGEALPGVSISIKGTTTGSITDINGNYSLAIQNDGSILVYSFIGFKTQEIEASGKTIINVVMQEDVTDLDEVVVVGYGEMRKSDVTGSIASVQARDEVARQYPSVDMLLQGRASGLQVVGNAGSPGGAVSVRIRGTNSLRGNNEPLYVVDGVIISTAGTEVSDPSTDANEIQAQQNGLTGLNPRDIEKVEVLKDASATAIYGSRGANGVVMITTKSGAGKKGKATVSAYGTAEWNVIYKDIDVLDGVGFANYQNEFEELSGNKPRYHVEGNQVYALTYDENEQPVIGGMYDQVNWQDEVYEMSLSHNEGMAIRGGSEKGNYYFSAGFSDQKGIVETTRIKRSDLRLNLTRDISDRLKMDTRVSMMYQDGTFAQAGSKSGGNRSFTKQVLGYRPLIGEVNEDDLDLDISNPYSWLTDFDDKTKELRINSTVAFTYEIMKGLKYKINTGLDYRKKDRSKFYDTGVFVGQKENGLANYSYLDRYAYVIDNLLMYNRRFNKVHNINAVAGVTYDGVDTQNKVYEVANFPDKSLRADYPQAGQTIYRPFSILMAEEAIFSALGRVNYSYKDRYVLTASFRADQSSKFRPGNQWGYYPAAAFAWRVMEEPFIKDLDIFHNLKLRVGWGLTGNQAISPYQTLGTYNTAYYVNATNSTVVGNVPARIPNPNLTWETTEQYNAGIDLGFFKGRLNATVDVYYKNTEDLLQEIELGPSNGFANMFINRGEIENKGIEFTVDGLVLNKKDLSIDLGANFSLNRNKVKNLGLAPTNVWINGQESSEVFYFGSSVSTGTYFKQPANIFMEGQPIGMFWGWQTNGIYQDETAAAEGATFNGNPNQAGDVIFVDQNGDGNIDDMDKTLIGNPNPDFTYGFSLNVRYKRLTLSALFDGVYGNDIINGYNMELAYAEGNSKNVLKETYEQAWRVDAPSNTYPRLGYAYNEYLSDRIVEDGSYFRLNNLTLGYDIPVDWTSVVSNLHIYGSCRNLFTITNYSGYNPQITSFLNDGSIMGVDWIGTPDVQTYLIGMNITF</sequence>
<evidence type="ECO:0000256" key="8">
    <source>
        <dbReference type="PROSITE-ProRule" id="PRU01360"/>
    </source>
</evidence>
<comment type="similarity">
    <text evidence="8 9">Belongs to the TonB-dependent receptor family.</text>
</comment>
<dbReference type="InterPro" id="IPR039426">
    <property type="entry name" value="TonB-dep_rcpt-like"/>
</dbReference>
<evidence type="ECO:0000256" key="9">
    <source>
        <dbReference type="RuleBase" id="RU003357"/>
    </source>
</evidence>
<evidence type="ECO:0000259" key="11">
    <source>
        <dbReference type="Pfam" id="PF00593"/>
    </source>
</evidence>
<dbReference type="EMBL" id="JAGUCN010000037">
    <property type="protein sequence ID" value="MBS2213854.1"/>
    <property type="molecule type" value="Genomic_DNA"/>
</dbReference>
<dbReference type="SUPFAM" id="SSF56935">
    <property type="entry name" value="Porins"/>
    <property type="match status" value="1"/>
</dbReference>
<dbReference type="Proteomes" id="UP000721861">
    <property type="component" value="Unassembled WGS sequence"/>
</dbReference>
<feature type="chain" id="PRO_5047448210" evidence="10">
    <location>
        <begin position="20"/>
        <end position="1053"/>
    </location>
</feature>
<dbReference type="RefSeq" id="WP_212231612.1">
    <property type="nucleotide sequence ID" value="NZ_JAGUCN010000037.1"/>
</dbReference>
<evidence type="ECO:0000313" key="14">
    <source>
        <dbReference type="Proteomes" id="UP000721861"/>
    </source>
</evidence>
<feature type="signal peptide" evidence="10">
    <location>
        <begin position="1"/>
        <end position="19"/>
    </location>
</feature>
<evidence type="ECO:0000256" key="4">
    <source>
        <dbReference type="ARBA" id="ARBA00022692"/>
    </source>
</evidence>
<proteinExistence type="inferred from homology"/>
<dbReference type="Gene3D" id="2.170.130.10">
    <property type="entry name" value="TonB-dependent receptor, plug domain"/>
    <property type="match status" value="1"/>
</dbReference>
<keyword evidence="5 9" id="KW-0798">TonB box</keyword>
<keyword evidence="14" id="KW-1185">Reference proteome</keyword>
<dbReference type="Gene3D" id="2.60.40.1120">
    <property type="entry name" value="Carboxypeptidase-like, regulatory domain"/>
    <property type="match status" value="1"/>
</dbReference>
<dbReference type="InterPro" id="IPR008969">
    <property type="entry name" value="CarboxyPept-like_regulatory"/>
</dbReference>
<comment type="caution">
    <text evidence="13">The sequence shown here is derived from an EMBL/GenBank/DDBJ whole genome shotgun (WGS) entry which is preliminary data.</text>
</comment>
<evidence type="ECO:0000256" key="2">
    <source>
        <dbReference type="ARBA" id="ARBA00022448"/>
    </source>
</evidence>
<dbReference type="InterPro" id="IPR000531">
    <property type="entry name" value="Beta-barrel_TonB"/>
</dbReference>
<dbReference type="NCBIfam" id="TIGR04057">
    <property type="entry name" value="SusC_RagA_signa"/>
    <property type="match status" value="1"/>
</dbReference>
<feature type="domain" description="TonB-dependent receptor-like beta-barrel" evidence="11">
    <location>
        <begin position="590"/>
        <end position="1009"/>
    </location>
</feature>
<evidence type="ECO:0000256" key="6">
    <source>
        <dbReference type="ARBA" id="ARBA00023136"/>
    </source>
</evidence>
<keyword evidence="3 8" id="KW-1134">Transmembrane beta strand</keyword>
<dbReference type="InterPro" id="IPR023997">
    <property type="entry name" value="TonB-dep_OMP_SusC/RagA_CS"/>
</dbReference>
<evidence type="ECO:0000259" key="12">
    <source>
        <dbReference type="Pfam" id="PF07715"/>
    </source>
</evidence>
<name>A0ABS5KFJ7_9BACT</name>
<organism evidence="13 14">
    <name type="scientific">Carboxylicivirga mesophila</name>
    <dbReference type="NCBI Taxonomy" id="1166478"/>
    <lineage>
        <taxon>Bacteria</taxon>
        <taxon>Pseudomonadati</taxon>
        <taxon>Bacteroidota</taxon>
        <taxon>Bacteroidia</taxon>
        <taxon>Marinilabiliales</taxon>
        <taxon>Marinilabiliaceae</taxon>
        <taxon>Carboxylicivirga</taxon>
    </lineage>
</organism>
<dbReference type="PROSITE" id="PS52016">
    <property type="entry name" value="TONB_DEPENDENT_REC_3"/>
    <property type="match status" value="1"/>
</dbReference>
<dbReference type="Gene3D" id="2.40.170.20">
    <property type="entry name" value="TonB-dependent receptor, beta-barrel domain"/>
    <property type="match status" value="1"/>
</dbReference>
<dbReference type="SUPFAM" id="SSF49464">
    <property type="entry name" value="Carboxypeptidase regulatory domain-like"/>
    <property type="match status" value="1"/>
</dbReference>
<reference evidence="13 14" key="1">
    <citation type="journal article" date="2014" name="Int. J. Syst. Evol. Microbiol.">
        <title>Carboxylicivirga gen. nov. in the family Marinilabiliaceae with two novel species, Carboxylicivirga mesophila sp. nov. and Carboxylicivirga taeanensis sp. nov., and reclassification of Cytophaga fermentans as Saccharicrinis fermentans gen. nov., comb. nov.</title>
        <authorList>
            <person name="Yang S.H."/>
            <person name="Seo H.S."/>
            <person name="Woo J.H."/>
            <person name="Oh H.M."/>
            <person name="Jang H."/>
            <person name="Lee J.H."/>
            <person name="Kim S.J."/>
            <person name="Kwon K.K."/>
        </authorList>
    </citation>
    <scope>NUCLEOTIDE SEQUENCE [LARGE SCALE GENOMIC DNA]</scope>
    <source>
        <strain evidence="13 14">JCM 18290</strain>
    </source>
</reference>
<dbReference type="NCBIfam" id="TIGR04056">
    <property type="entry name" value="OMP_RagA_SusC"/>
    <property type="match status" value="1"/>
</dbReference>
<evidence type="ECO:0000256" key="10">
    <source>
        <dbReference type="SAM" id="SignalP"/>
    </source>
</evidence>
<evidence type="ECO:0000256" key="3">
    <source>
        <dbReference type="ARBA" id="ARBA00022452"/>
    </source>
</evidence>
<evidence type="ECO:0000313" key="13">
    <source>
        <dbReference type="EMBL" id="MBS2213854.1"/>
    </source>
</evidence>
<keyword evidence="10" id="KW-0732">Signal</keyword>
<evidence type="ECO:0000256" key="7">
    <source>
        <dbReference type="ARBA" id="ARBA00023237"/>
    </source>
</evidence>
<dbReference type="InterPro" id="IPR012910">
    <property type="entry name" value="Plug_dom"/>
</dbReference>
<evidence type="ECO:0000256" key="1">
    <source>
        <dbReference type="ARBA" id="ARBA00004571"/>
    </source>
</evidence>
<dbReference type="Pfam" id="PF13715">
    <property type="entry name" value="CarbopepD_reg_2"/>
    <property type="match status" value="1"/>
</dbReference>
<keyword evidence="7 8" id="KW-0998">Cell outer membrane</keyword>
<accession>A0ABS5KFJ7</accession>
<dbReference type="InterPro" id="IPR037066">
    <property type="entry name" value="Plug_dom_sf"/>
</dbReference>
<dbReference type="Pfam" id="PF00593">
    <property type="entry name" value="TonB_dep_Rec_b-barrel"/>
    <property type="match status" value="1"/>
</dbReference>
<dbReference type="InterPro" id="IPR036942">
    <property type="entry name" value="Beta-barrel_TonB_sf"/>
</dbReference>
<feature type="domain" description="TonB-dependent receptor plug" evidence="12">
    <location>
        <begin position="114"/>
        <end position="241"/>
    </location>
</feature>
<keyword evidence="4 8" id="KW-0812">Transmembrane</keyword>
<keyword evidence="13" id="KW-0675">Receptor</keyword>
<keyword evidence="6 8" id="KW-0472">Membrane</keyword>
<keyword evidence="2 8" id="KW-0813">Transport</keyword>